<name>A0A8X8LF96_9BACT</name>
<keyword evidence="2" id="KW-1185">Reference proteome</keyword>
<reference evidence="1 2" key="1">
    <citation type="submission" date="2016-10" db="EMBL/GenBank/DDBJ databases">
        <authorList>
            <person name="Varghese N."/>
            <person name="Submissions S."/>
        </authorList>
    </citation>
    <scope>NUCLEOTIDE SEQUENCE [LARGE SCALE GENOMIC DNA]</scope>
    <source>
        <strain evidence="1 2">DSM 25353</strain>
    </source>
</reference>
<gene>
    <name evidence="1" type="ORF">SAMN05444410_10822</name>
</gene>
<sequence length="117" mass="13825">MSRSKRNREAYNGRFLNNAEFVRGSLYCVVDFDVAKKLFNNVEHTIDKQISVNDKLNFFELIEAYISHIQQWTYKDCAFEVFAKVYVDNRGLTKEIHPFMSEVLRVILSGNFKRNCM</sequence>
<evidence type="ECO:0000313" key="2">
    <source>
        <dbReference type="Proteomes" id="UP000198711"/>
    </source>
</evidence>
<proteinExistence type="predicted"/>
<dbReference type="AlphaFoldDB" id="A0A8X8LF96"/>
<protein>
    <submittedName>
        <fullName evidence="1">Uncharacterized protein</fullName>
    </submittedName>
</protein>
<evidence type="ECO:0000313" key="1">
    <source>
        <dbReference type="EMBL" id="SDX00862.1"/>
    </source>
</evidence>
<organism evidence="1 2">
    <name type="scientific">Hydrobacter penzbergensis</name>
    <dbReference type="NCBI Taxonomy" id="1235997"/>
    <lineage>
        <taxon>Bacteria</taxon>
        <taxon>Pseudomonadati</taxon>
        <taxon>Bacteroidota</taxon>
        <taxon>Chitinophagia</taxon>
        <taxon>Chitinophagales</taxon>
        <taxon>Chitinophagaceae</taxon>
        <taxon>Hydrobacter</taxon>
    </lineage>
</organism>
<dbReference type="EMBL" id="FNNO01000008">
    <property type="protein sequence ID" value="SDX00862.1"/>
    <property type="molecule type" value="Genomic_DNA"/>
</dbReference>
<dbReference type="Proteomes" id="UP000198711">
    <property type="component" value="Unassembled WGS sequence"/>
</dbReference>
<comment type="caution">
    <text evidence="1">The sequence shown here is derived from an EMBL/GenBank/DDBJ whole genome shotgun (WGS) entry which is preliminary data.</text>
</comment>
<accession>A0A8X8LF96</accession>